<evidence type="ECO:0000313" key="1">
    <source>
        <dbReference type="EMBL" id="KPC24754.1"/>
    </source>
</evidence>
<dbReference type="PATRIC" id="fig|81035.3.peg.3259"/>
<dbReference type="Proteomes" id="UP000037891">
    <property type="component" value="Unassembled WGS sequence"/>
</dbReference>
<evidence type="ECO:0000313" key="2">
    <source>
        <dbReference type="Proteomes" id="UP000037891"/>
    </source>
</evidence>
<organism evidence="1 2">
    <name type="scientific">Pseudomonas syringae pv. cilantro</name>
    <dbReference type="NCBI Taxonomy" id="81035"/>
    <lineage>
        <taxon>Bacteria</taxon>
        <taxon>Pseudomonadati</taxon>
        <taxon>Pseudomonadota</taxon>
        <taxon>Gammaproteobacteria</taxon>
        <taxon>Pseudomonadales</taxon>
        <taxon>Pseudomonadaceae</taxon>
        <taxon>Pseudomonas</taxon>
        <taxon>Pseudomonas syringae</taxon>
    </lineage>
</organism>
<reference evidence="1 2" key="1">
    <citation type="submission" date="2015-07" db="EMBL/GenBank/DDBJ databases">
        <authorList>
            <person name="Noorani M."/>
        </authorList>
    </citation>
    <scope>NUCLEOTIDE SEQUENCE [LARGE SCALE GENOMIC DNA]</scope>
    <source>
        <strain evidence="1 2">0788_9</strain>
    </source>
</reference>
<gene>
    <name evidence="1" type="ORF">ABJ99_3053</name>
</gene>
<proteinExistence type="predicted"/>
<reference evidence="1 2" key="2">
    <citation type="submission" date="2015-10" db="EMBL/GenBank/DDBJ databases">
        <title>Comparative genomics and high-throughput reverse genetic screens identify a new phytobacterial MAMP and an Arabidopsis receptor required for immune elicitation.</title>
        <authorList>
            <person name="Mott G.A."/>
            <person name="Thakur S."/>
            <person name="Wang P.W."/>
            <person name="Desveaux D."/>
            <person name="Guttman D.S."/>
        </authorList>
    </citation>
    <scope>NUCLEOTIDE SEQUENCE [LARGE SCALE GENOMIC DNA]</scope>
    <source>
        <strain evidence="1 2">0788_9</strain>
    </source>
</reference>
<accession>A0A0N0GCV1</accession>
<protein>
    <submittedName>
        <fullName evidence="1">Uncharacterized protein</fullName>
    </submittedName>
</protein>
<name>A0A0N0GCV1_PSESX</name>
<dbReference type="EMBL" id="LGLN01000086">
    <property type="protein sequence ID" value="KPC24754.1"/>
    <property type="molecule type" value="Genomic_DNA"/>
</dbReference>
<comment type="caution">
    <text evidence="1">The sequence shown here is derived from an EMBL/GenBank/DDBJ whole genome shotgun (WGS) entry which is preliminary data.</text>
</comment>
<sequence length="57" mass="6097">MGHTRSPQPTVGLSYCGFCVTREASVYLSTTFTYLPRPAPKNKGSRVGNGFGHVAHG</sequence>
<dbReference type="AlphaFoldDB" id="A0A0N0GCV1"/>